<keyword evidence="2" id="KW-0406">Ion transport</keyword>
<dbReference type="PANTHER" id="PTHR38682:SF1">
    <property type="entry name" value="V-TYPE ATP SYNTHASE SUBUNIT C"/>
    <property type="match status" value="1"/>
</dbReference>
<accession>A0A1M6II75</accession>
<reference evidence="3 4" key="1">
    <citation type="submission" date="2016-11" db="EMBL/GenBank/DDBJ databases">
        <authorList>
            <person name="Jaros S."/>
            <person name="Januszkiewicz K."/>
            <person name="Wedrychowicz H."/>
        </authorList>
    </citation>
    <scope>NUCLEOTIDE SEQUENCE [LARGE SCALE GENOMIC DNA]</scope>
    <source>
        <strain evidence="3 4">DSM 21864</strain>
    </source>
</reference>
<dbReference type="OrthoDB" id="9816136at2"/>
<dbReference type="PANTHER" id="PTHR38682">
    <property type="entry name" value="V-TYPE ATP SYNTHASE SUBUNIT C"/>
    <property type="match status" value="1"/>
</dbReference>
<dbReference type="GO" id="GO:0046961">
    <property type="term" value="F:proton-transporting ATPase activity, rotational mechanism"/>
    <property type="evidence" value="ECO:0007669"/>
    <property type="project" value="InterPro"/>
</dbReference>
<dbReference type="Proteomes" id="UP000184080">
    <property type="component" value="Unassembled WGS sequence"/>
</dbReference>
<proteinExistence type="predicted"/>
<dbReference type="AlphaFoldDB" id="A0A1M6II75"/>
<organism evidence="3 4">
    <name type="scientific">Clostridium amylolyticum</name>
    <dbReference type="NCBI Taxonomy" id="1121298"/>
    <lineage>
        <taxon>Bacteria</taxon>
        <taxon>Bacillati</taxon>
        <taxon>Bacillota</taxon>
        <taxon>Clostridia</taxon>
        <taxon>Eubacteriales</taxon>
        <taxon>Clostridiaceae</taxon>
        <taxon>Clostridium</taxon>
    </lineage>
</organism>
<keyword evidence="1" id="KW-0813">Transport</keyword>
<dbReference type="Gene3D" id="1.10.132.50">
    <property type="entry name" value="ATP synthase (C/AC39) subunit, domain 3"/>
    <property type="match status" value="3"/>
</dbReference>
<dbReference type="RefSeq" id="WP_073007902.1">
    <property type="nucleotide sequence ID" value="NZ_FQZO01000004.1"/>
</dbReference>
<dbReference type="EMBL" id="FQZO01000004">
    <property type="protein sequence ID" value="SHJ34170.1"/>
    <property type="molecule type" value="Genomic_DNA"/>
</dbReference>
<dbReference type="SUPFAM" id="SSF103486">
    <property type="entry name" value="V-type ATP synthase subunit C"/>
    <property type="match status" value="1"/>
</dbReference>
<evidence type="ECO:0000313" key="3">
    <source>
        <dbReference type="EMBL" id="SHJ34170.1"/>
    </source>
</evidence>
<evidence type="ECO:0000256" key="1">
    <source>
        <dbReference type="ARBA" id="ARBA00022448"/>
    </source>
</evidence>
<sequence>MSNIIRYGAINTKIKAMQGHFLNKEQYNKLLSANSFAECIRILKEETHYNEALEGIPAESIRRGQFEIILKRYHIQKLYKLSHYFNGEYKRLIKILFMRYEIEDIKVIIRAKFVGRSREEIEEMLAFKNPLTTVDYDYLLSSNSAEEVIERLKGSVYYKHTKYFQAKISNEGLFRLENNLDFTYYITLRKFIKKLDKTDRKIISDITGFEADLLNITAIYRGKKYYNISPEELFNYAIYDNYKLKSDILKKLCYAKSVDEYYDLLKDLPYSQIIPMKNNSDFLIEAYERASFKKFLDSYMRASNLDISMVISYFNLLHIEIKNIVSIVENKRYNAENTEMIKFLTTAL</sequence>
<gene>
    <name evidence="3" type="ORF">SAMN05444401_2838</name>
</gene>
<keyword evidence="4" id="KW-1185">Reference proteome</keyword>
<dbReference type="Pfam" id="PF01992">
    <property type="entry name" value="vATP-synt_AC39"/>
    <property type="match status" value="1"/>
</dbReference>
<protein>
    <submittedName>
        <fullName evidence="3">V/A-type H+-transporting ATPase subunit C</fullName>
    </submittedName>
</protein>
<dbReference type="InterPro" id="IPR050873">
    <property type="entry name" value="V-ATPase_V0D/AC39_subunit"/>
</dbReference>
<dbReference type="InterPro" id="IPR002843">
    <property type="entry name" value="ATPase_V0-cplx_csu/dsu"/>
</dbReference>
<dbReference type="InterPro" id="IPR044911">
    <property type="entry name" value="V-type_ATPase_csu/dsu_dom_3"/>
</dbReference>
<dbReference type="STRING" id="1121298.SAMN05444401_2838"/>
<name>A0A1M6II75_9CLOT</name>
<evidence type="ECO:0000313" key="4">
    <source>
        <dbReference type="Proteomes" id="UP000184080"/>
    </source>
</evidence>
<dbReference type="InterPro" id="IPR036079">
    <property type="entry name" value="ATPase_csu/dsu_sf"/>
</dbReference>
<evidence type="ECO:0000256" key="2">
    <source>
        <dbReference type="ARBA" id="ARBA00023065"/>
    </source>
</evidence>